<protein>
    <submittedName>
        <fullName evidence="2">Uncharacterized protein</fullName>
    </submittedName>
</protein>
<feature type="transmembrane region" description="Helical" evidence="1">
    <location>
        <begin position="29"/>
        <end position="48"/>
    </location>
</feature>
<proteinExistence type="predicted"/>
<dbReference type="AlphaFoldDB" id="A0A975IYR9"/>
<evidence type="ECO:0000313" key="2">
    <source>
        <dbReference type="EMBL" id="QUE50686.1"/>
    </source>
</evidence>
<dbReference type="KEGG" id="lamb:KBB96_17725"/>
<keyword evidence="1" id="KW-0472">Membrane</keyword>
<reference evidence="2" key="1">
    <citation type="submission" date="2021-04" db="EMBL/GenBank/DDBJ databases">
        <title>Luteolibacter sp. 32A isolated from the skin of an Anderson's salamander (Ambystoma andersonii).</title>
        <authorList>
            <person name="Spergser J."/>
            <person name="Busse H.-J."/>
        </authorList>
    </citation>
    <scope>NUCLEOTIDE SEQUENCE</scope>
    <source>
        <strain evidence="2">32A</strain>
    </source>
</reference>
<keyword evidence="3" id="KW-1185">Reference proteome</keyword>
<gene>
    <name evidence="2" type="ORF">KBB96_17725</name>
</gene>
<accession>A0A975IYR9</accession>
<feature type="transmembrane region" description="Helical" evidence="1">
    <location>
        <begin position="54"/>
        <end position="72"/>
    </location>
</feature>
<evidence type="ECO:0000313" key="3">
    <source>
        <dbReference type="Proteomes" id="UP000676169"/>
    </source>
</evidence>
<dbReference type="RefSeq" id="WP_211630826.1">
    <property type="nucleotide sequence ID" value="NZ_CP073100.1"/>
</dbReference>
<keyword evidence="1" id="KW-0812">Transmembrane</keyword>
<name>A0A975IYR9_9BACT</name>
<dbReference type="Proteomes" id="UP000676169">
    <property type="component" value="Chromosome"/>
</dbReference>
<keyword evidence="1" id="KW-1133">Transmembrane helix</keyword>
<feature type="transmembrane region" description="Helical" evidence="1">
    <location>
        <begin position="84"/>
        <end position="102"/>
    </location>
</feature>
<dbReference type="EMBL" id="CP073100">
    <property type="protein sequence ID" value="QUE50686.1"/>
    <property type="molecule type" value="Genomic_DNA"/>
</dbReference>
<sequence>MRRHSPPSSDPATDDSVRGAGSWSMKAGAWLWGSACLTVFITSALGWLIRVPPILVFVPAGLFALGAGSFCVGRPGLATPGRAMACAFAAVMSLLAATQLPLRATFAGSRNAMDFAATEVLNGRLPSGTWAGCYRINSAEVDTDGNVFLWTCVMADGRCGFVKSNAPKIPGTVNEVDLGDGWRCLFFRDLPQSS</sequence>
<evidence type="ECO:0000256" key="1">
    <source>
        <dbReference type="SAM" id="Phobius"/>
    </source>
</evidence>
<organism evidence="2 3">
    <name type="scientific">Luteolibacter ambystomatis</name>
    <dbReference type="NCBI Taxonomy" id="2824561"/>
    <lineage>
        <taxon>Bacteria</taxon>
        <taxon>Pseudomonadati</taxon>
        <taxon>Verrucomicrobiota</taxon>
        <taxon>Verrucomicrobiia</taxon>
        <taxon>Verrucomicrobiales</taxon>
        <taxon>Verrucomicrobiaceae</taxon>
        <taxon>Luteolibacter</taxon>
    </lineage>
</organism>